<dbReference type="GO" id="GO:0005096">
    <property type="term" value="F:GTPase activator activity"/>
    <property type="evidence" value="ECO:0007669"/>
    <property type="project" value="TreeGrafter"/>
</dbReference>
<protein>
    <recommendedName>
        <fullName evidence="1">RanBD1 domain-containing protein</fullName>
    </recommendedName>
</protein>
<dbReference type="SUPFAM" id="SSF50729">
    <property type="entry name" value="PH domain-like"/>
    <property type="match status" value="1"/>
</dbReference>
<dbReference type="GO" id="GO:0005643">
    <property type="term" value="C:nuclear pore"/>
    <property type="evidence" value="ECO:0007669"/>
    <property type="project" value="TreeGrafter"/>
</dbReference>
<dbReference type="GO" id="GO:0005737">
    <property type="term" value="C:cytoplasm"/>
    <property type="evidence" value="ECO:0007669"/>
    <property type="project" value="TreeGrafter"/>
</dbReference>
<dbReference type="PANTHER" id="PTHR23138:SF87">
    <property type="entry name" value="E3 SUMO-PROTEIN LIGASE RANBP2"/>
    <property type="match status" value="1"/>
</dbReference>
<evidence type="ECO:0000313" key="2">
    <source>
        <dbReference type="EMBL" id="RKP00963.1"/>
    </source>
</evidence>
<dbReference type="OrthoDB" id="2357150at2759"/>
<dbReference type="PANTHER" id="PTHR23138">
    <property type="entry name" value="RAN BINDING PROTEIN"/>
    <property type="match status" value="1"/>
</dbReference>
<gene>
    <name evidence="2" type="ORF">CXG81DRAFT_6382</name>
</gene>
<dbReference type="STRING" id="1555241.A0A4P9X6Y5"/>
<dbReference type="FunFam" id="2.30.29.30:FF:000018">
    <property type="entry name" value="E3 SUMO-protein ligase RanBP2"/>
    <property type="match status" value="1"/>
</dbReference>
<dbReference type="AlphaFoldDB" id="A0A4P9X6Y5"/>
<dbReference type="InterPro" id="IPR045255">
    <property type="entry name" value="RanBP1-like"/>
</dbReference>
<dbReference type="EMBL" id="ML014190">
    <property type="protein sequence ID" value="RKP00963.1"/>
    <property type="molecule type" value="Genomic_DNA"/>
</dbReference>
<feature type="non-terminal residue" evidence="2">
    <location>
        <position position="1"/>
    </location>
</feature>
<dbReference type="InterPro" id="IPR000156">
    <property type="entry name" value="Ran_bind_dom"/>
</dbReference>
<dbReference type="GO" id="GO:0006913">
    <property type="term" value="P:nucleocytoplasmic transport"/>
    <property type="evidence" value="ECO:0007669"/>
    <property type="project" value="InterPro"/>
</dbReference>
<evidence type="ECO:0000259" key="1">
    <source>
        <dbReference type="PROSITE" id="PS50196"/>
    </source>
</evidence>
<dbReference type="Pfam" id="PF00638">
    <property type="entry name" value="Ran_BP1"/>
    <property type="match status" value="1"/>
</dbReference>
<keyword evidence="3" id="KW-1185">Reference proteome</keyword>
<proteinExistence type="predicted"/>
<organism evidence="2 3">
    <name type="scientific">Caulochytrium protostelioides</name>
    <dbReference type="NCBI Taxonomy" id="1555241"/>
    <lineage>
        <taxon>Eukaryota</taxon>
        <taxon>Fungi</taxon>
        <taxon>Fungi incertae sedis</taxon>
        <taxon>Chytridiomycota</taxon>
        <taxon>Chytridiomycota incertae sedis</taxon>
        <taxon>Chytridiomycetes</taxon>
        <taxon>Caulochytriales</taxon>
        <taxon>Caulochytriaceae</taxon>
        <taxon>Caulochytrium</taxon>
    </lineage>
</organism>
<feature type="non-terminal residue" evidence="2">
    <location>
        <position position="153"/>
    </location>
</feature>
<accession>A0A4P9X6Y5</accession>
<dbReference type="Gene3D" id="2.30.29.30">
    <property type="entry name" value="Pleckstrin-homology domain (PH domain)/Phosphotyrosine-binding domain (PTB)"/>
    <property type="match status" value="1"/>
</dbReference>
<reference evidence="3" key="1">
    <citation type="journal article" date="2018" name="Nat. Microbiol.">
        <title>Leveraging single-cell genomics to expand the fungal tree of life.</title>
        <authorList>
            <person name="Ahrendt S.R."/>
            <person name="Quandt C.A."/>
            <person name="Ciobanu D."/>
            <person name="Clum A."/>
            <person name="Salamov A."/>
            <person name="Andreopoulos B."/>
            <person name="Cheng J.F."/>
            <person name="Woyke T."/>
            <person name="Pelin A."/>
            <person name="Henrissat B."/>
            <person name="Reynolds N.K."/>
            <person name="Benny G.L."/>
            <person name="Smith M.E."/>
            <person name="James T.Y."/>
            <person name="Grigoriev I.V."/>
        </authorList>
    </citation>
    <scope>NUCLEOTIDE SEQUENCE [LARGE SCALE GENOMIC DNA]</scope>
    <source>
        <strain evidence="3">ATCC 52028</strain>
    </source>
</reference>
<sequence>EEADEVEPSAEIHFEPVMKLETLEKIETMEEEEDVIFKMRARLFRFDKEEPAWKERGTGDAKLLKHKTTGRIRLLMRRDKTHKICANQYLTPDMKLQPNVGSDRSWVWSCTADFSEGESRPELLAIRFGNPENAEKFKAEFEAAQLSNAKIDG</sequence>
<evidence type="ECO:0000313" key="3">
    <source>
        <dbReference type="Proteomes" id="UP000274922"/>
    </source>
</evidence>
<feature type="domain" description="RanBD1" evidence="1">
    <location>
        <begin position="13"/>
        <end position="150"/>
    </location>
</feature>
<dbReference type="PROSITE" id="PS50196">
    <property type="entry name" value="RANBD1"/>
    <property type="match status" value="1"/>
</dbReference>
<dbReference type="Proteomes" id="UP000274922">
    <property type="component" value="Unassembled WGS sequence"/>
</dbReference>
<dbReference type="CDD" id="cd13179">
    <property type="entry name" value="RanBD_RanBP1"/>
    <property type="match status" value="1"/>
</dbReference>
<dbReference type="SMART" id="SM00160">
    <property type="entry name" value="RanBD"/>
    <property type="match status" value="1"/>
</dbReference>
<name>A0A4P9X6Y5_9FUNG</name>
<dbReference type="InterPro" id="IPR011993">
    <property type="entry name" value="PH-like_dom_sf"/>
</dbReference>
<dbReference type="InterPro" id="IPR045256">
    <property type="entry name" value="RanBP1_RanBD"/>
</dbReference>